<evidence type="ECO:0000313" key="3">
    <source>
        <dbReference type="EMBL" id="KMZ79435.1"/>
    </source>
</evidence>
<name>A0A0J9S908_PLAVI</name>
<dbReference type="OrthoDB" id="384111at2759"/>
<dbReference type="AlphaFoldDB" id="A0A0J9S908"/>
<evidence type="ECO:0000256" key="2">
    <source>
        <dbReference type="SAM" id="SignalP"/>
    </source>
</evidence>
<reference evidence="3 4" key="1">
    <citation type="submission" date="2011-08" db="EMBL/GenBank/DDBJ databases">
        <title>The Genome Sequence of Plasmodium vivax India VII.</title>
        <authorList>
            <consortium name="The Broad Institute Genome Sequencing Platform"/>
            <consortium name="The Broad Institute Genome Sequencing Center for Infectious Disease"/>
            <person name="Neafsey D."/>
            <person name="Carlton J."/>
            <person name="Barnwell J."/>
            <person name="Collins W."/>
            <person name="Escalante A."/>
            <person name="Mullikin J."/>
            <person name="Saul A."/>
            <person name="Guigo R."/>
            <person name="Camara F."/>
            <person name="Young S.K."/>
            <person name="Zeng Q."/>
            <person name="Gargeya S."/>
            <person name="Fitzgerald M."/>
            <person name="Haas B."/>
            <person name="Abouelleil A."/>
            <person name="Alvarado L."/>
            <person name="Arachchi H.M."/>
            <person name="Berlin A."/>
            <person name="Brown A."/>
            <person name="Chapman S.B."/>
            <person name="Chen Z."/>
            <person name="Dunbar C."/>
            <person name="Freedman E."/>
            <person name="Gearin G."/>
            <person name="Gellesch M."/>
            <person name="Goldberg J."/>
            <person name="Griggs A."/>
            <person name="Gujja S."/>
            <person name="Heiman D."/>
            <person name="Howarth C."/>
            <person name="Larson L."/>
            <person name="Lui A."/>
            <person name="MacDonald P.J.P."/>
            <person name="Montmayeur A."/>
            <person name="Murphy C."/>
            <person name="Neiman D."/>
            <person name="Pearson M."/>
            <person name="Priest M."/>
            <person name="Roberts A."/>
            <person name="Saif S."/>
            <person name="Shea T."/>
            <person name="Shenoy N."/>
            <person name="Sisk P."/>
            <person name="Stolte C."/>
            <person name="Sykes S."/>
            <person name="Wortman J."/>
            <person name="Nusbaum C."/>
            <person name="Birren B."/>
        </authorList>
    </citation>
    <scope>NUCLEOTIDE SEQUENCE [LARGE SCALE GENOMIC DNA]</scope>
    <source>
        <strain evidence="3 4">India VII</strain>
    </source>
</reference>
<feature type="chain" id="PRO_5005322158" evidence="2">
    <location>
        <begin position="28"/>
        <end position="629"/>
    </location>
</feature>
<keyword evidence="2" id="KW-0732">Signal</keyword>
<evidence type="ECO:0000256" key="1">
    <source>
        <dbReference type="SAM" id="Coils"/>
    </source>
</evidence>
<protein>
    <submittedName>
        <fullName evidence="3">Uncharacterized protein</fullName>
    </submittedName>
</protein>
<feature type="coiled-coil region" evidence="1">
    <location>
        <begin position="555"/>
        <end position="582"/>
    </location>
</feature>
<feature type="signal peptide" evidence="2">
    <location>
        <begin position="1"/>
        <end position="27"/>
    </location>
</feature>
<keyword evidence="1" id="KW-0175">Coiled coil</keyword>
<dbReference type="Proteomes" id="UP000053562">
    <property type="component" value="Unassembled WGS sequence"/>
</dbReference>
<accession>A0A0J9S908</accession>
<dbReference type="EMBL" id="KQ234337">
    <property type="protein sequence ID" value="KMZ79435.1"/>
    <property type="molecule type" value="Genomic_DNA"/>
</dbReference>
<evidence type="ECO:0000313" key="4">
    <source>
        <dbReference type="Proteomes" id="UP000053562"/>
    </source>
</evidence>
<organism evidence="3 4">
    <name type="scientific">Plasmodium vivax India VII</name>
    <dbReference type="NCBI Taxonomy" id="1077284"/>
    <lineage>
        <taxon>Eukaryota</taxon>
        <taxon>Sar</taxon>
        <taxon>Alveolata</taxon>
        <taxon>Apicomplexa</taxon>
        <taxon>Aconoidasida</taxon>
        <taxon>Haemosporida</taxon>
        <taxon>Plasmodiidae</taxon>
        <taxon>Plasmodium</taxon>
        <taxon>Plasmodium (Plasmodium)</taxon>
    </lineage>
</organism>
<sequence>MGGVTASRWGTILWCILFFSLLASSASVEWVATEQCPPSASSRGNSRWKRTLADTLAEGGEEIVNDNGLSIAQVEDMCKKKDASLSDKIYGLSLHDTKDLFVELINFVMYTDYEEHVKIEKKIFTSTHRSLTFMKENIKKKMEELINSARKYIDELLGSYDFLDKNEWESISKLNLFLDINGDQDVLLINGRDIFFHVMEVSFTKIIPLNTQDVLENVTELFKHNKNIYEEYEKKVFKIEKDIKTFLGTGGNRFPLNYTHWNNSYINITQNVAVRAFMDDFYSYFGRLERKLLYNPKRLTRIDISFLDGTLEAINNIIKSTIEHKTEMLFSLLNGIFEGDLRSILGFFTHLFDTERKKNEVVLKAIETEKAGMMYDSNFLFDVESLYVEEKKDIQNALSKFSHFMKVNFGFDVGSTSVHLLKSKIEDAEVEQKEQQIMKLFKIIVHELLCRKQVIEFFALVNSLKKNSKTVISYFRKVWGCLTTKNDTCIFIETRRLIPLMSRYTEIREKNNCDFKHNDSEENVVDLMKDIKSTLYRYRIAIKILFLLIEDLKLAKQLNVDYERLVREKKKAQKENYDSRERDREKREKIYKKAVEEWTSKLETKKSAIDSNKNAIIFYLCLIKEFKLG</sequence>
<gene>
    <name evidence="3" type="ORF">PVIIG_04111</name>
</gene>
<proteinExistence type="predicted"/>